<evidence type="ECO:0000313" key="6">
    <source>
        <dbReference type="EMBL" id="MBO2465715.1"/>
    </source>
</evidence>
<dbReference type="Proteomes" id="UP000680206">
    <property type="component" value="Unassembled WGS sequence"/>
</dbReference>
<evidence type="ECO:0000256" key="2">
    <source>
        <dbReference type="ARBA" id="ARBA00022741"/>
    </source>
</evidence>
<dbReference type="RefSeq" id="WP_208252555.1">
    <property type="nucleotide sequence ID" value="NZ_JAGEPF010000051.1"/>
</dbReference>
<protein>
    <submittedName>
        <fullName evidence="6">AAA family ATPase</fullName>
    </submittedName>
</protein>
<comment type="similarity">
    <text evidence="1">Belongs to the CbxX/CfxQ family.</text>
</comment>
<dbReference type="Gene3D" id="3.40.50.300">
    <property type="entry name" value="P-loop containing nucleotide triphosphate hydrolases"/>
    <property type="match status" value="2"/>
</dbReference>
<sequence>MSADRPGRAPAAPAPAASEPIGLEPTDLEPADLEPADMVPERLRALRDAAREGESVLPLYGPGVKDAFVDGLYRQHDLGSALWEALHDAGYERIVFFSLDATLTVRDAASRRLPADPDAEGEPEGDASVMRPGFSGPLGRRRLRRPPAAAARAESRAMSGAFAVRMLRSLMRDESTPTAVVVEQLEVLERWQEARAPFAAALERWLEFRPGSRNICVLVFGGASLAEVRAFAEGSRDLPGLVQVVQAEERRPARPGLLRPPGEAELARLVHRLRIERNLRIEDWTRLEGTVRAMAAQDVPLETWERRLGRRMAAEGTPLGQERLHRYGWIAATVADGDVMRRLDELVGLEPVKRHLEGLRYRPPAGAEPVSHHLVFTGNPGTGKTTVARIVGDLYRELGILRHGRVRSVRAGDLVAGFVGQTAIRTREVIDGALGGVLFIDEAYELSDQADGFGRQAITELLARMEDDRAELVVIVAGYPEEMQEFLDANPGLRSRFPPENVIAFPDYGPPELAEIAARQLGPMGMAWGEGFETALGEAVAELHRTRARGFGNARAVRDVTQETAARWARRVKDARDLPLEPRDLPERLRRDARPGPADTAALLGELDAMIGLAPVKRSADVLVKRLRLRRLRGHGEVVAPNLLFVGPPGTGKTTVARHFGRIFKELGLLERGHVVETGRSRLVASYVGQTAPLTRRAVERALGGVLFIDEAYALAAGGDNDFGQEAIDTLVEEMERHRGRLAVIAAGYPEPMRRFVAANDGLGSRFGETIAFPAYEVDDLLAILRSMAERQAYELDPATLPAARAWLADAARRPGFGNGRTVRRLLERMEARLADRVVDRPDADARMLNLLLPEDVPDELG</sequence>
<keyword evidence="7" id="KW-1185">Reference proteome</keyword>
<dbReference type="EMBL" id="JAGEPF010000051">
    <property type="protein sequence ID" value="MBO2465715.1"/>
    <property type="molecule type" value="Genomic_DNA"/>
</dbReference>
<dbReference type="InterPro" id="IPR041627">
    <property type="entry name" value="AAA_lid_6"/>
</dbReference>
<organism evidence="6 7">
    <name type="scientific">Actinomadura violacea</name>
    <dbReference type="NCBI Taxonomy" id="2819934"/>
    <lineage>
        <taxon>Bacteria</taxon>
        <taxon>Bacillati</taxon>
        <taxon>Actinomycetota</taxon>
        <taxon>Actinomycetes</taxon>
        <taxon>Streptosporangiales</taxon>
        <taxon>Thermomonosporaceae</taxon>
        <taxon>Actinomadura</taxon>
    </lineage>
</organism>
<evidence type="ECO:0000259" key="5">
    <source>
        <dbReference type="SMART" id="SM00382"/>
    </source>
</evidence>
<dbReference type="CDD" id="cd00009">
    <property type="entry name" value="AAA"/>
    <property type="match status" value="2"/>
</dbReference>
<dbReference type="PANTHER" id="PTHR43392">
    <property type="entry name" value="AAA-TYPE ATPASE FAMILY PROTEIN / ANKYRIN REPEAT FAMILY PROTEIN"/>
    <property type="match status" value="1"/>
</dbReference>
<feature type="region of interest" description="Disordered" evidence="4">
    <location>
        <begin position="113"/>
        <end position="133"/>
    </location>
</feature>
<name>A0ABS3SBW3_9ACTN</name>
<dbReference type="SUPFAM" id="SSF52540">
    <property type="entry name" value="P-loop containing nucleoside triphosphate hydrolases"/>
    <property type="match status" value="2"/>
</dbReference>
<gene>
    <name evidence="6" type="ORF">J4709_49965</name>
</gene>
<dbReference type="Gene3D" id="1.10.8.60">
    <property type="match status" value="2"/>
</dbReference>
<feature type="domain" description="AAA+ ATPase" evidence="5">
    <location>
        <begin position="639"/>
        <end position="777"/>
    </location>
</feature>
<dbReference type="PANTHER" id="PTHR43392:SF2">
    <property type="entry name" value="AAA-TYPE ATPASE FAMILY PROTEIN _ ANKYRIN REPEAT FAMILY PROTEIN"/>
    <property type="match status" value="1"/>
</dbReference>
<dbReference type="Pfam" id="PF17866">
    <property type="entry name" value="AAA_lid_6"/>
    <property type="match status" value="1"/>
</dbReference>
<comment type="caution">
    <text evidence="6">The sequence shown here is derived from an EMBL/GenBank/DDBJ whole genome shotgun (WGS) entry which is preliminary data.</text>
</comment>
<dbReference type="InterPro" id="IPR003959">
    <property type="entry name" value="ATPase_AAA_core"/>
</dbReference>
<dbReference type="Pfam" id="PF00004">
    <property type="entry name" value="AAA"/>
    <property type="match status" value="2"/>
</dbReference>
<dbReference type="InterPro" id="IPR050773">
    <property type="entry name" value="CbxX/CfxQ_RuBisCO_ESX"/>
</dbReference>
<dbReference type="InterPro" id="IPR000641">
    <property type="entry name" value="CbxX/CfxQ"/>
</dbReference>
<keyword evidence="3" id="KW-0067">ATP-binding</keyword>
<evidence type="ECO:0000313" key="7">
    <source>
        <dbReference type="Proteomes" id="UP000680206"/>
    </source>
</evidence>
<dbReference type="InterPro" id="IPR003593">
    <property type="entry name" value="AAA+_ATPase"/>
</dbReference>
<keyword evidence="2" id="KW-0547">Nucleotide-binding</keyword>
<reference evidence="6 7" key="1">
    <citation type="submission" date="2021-03" db="EMBL/GenBank/DDBJ databases">
        <title>Actinomadura violae sp. nov., isolated from lichen in Thailand.</title>
        <authorList>
            <person name="Kanchanasin P."/>
            <person name="Saeng-In P."/>
            <person name="Phongsopitanun W."/>
            <person name="Yuki M."/>
            <person name="Kudo T."/>
            <person name="Ohkuma M."/>
            <person name="Tanasupawat S."/>
        </authorList>
    </citation>
    <scope>NUCLEOTIDE SEQUENCE [LARGE SCALE GENOMIC DNA]</scope>
    <source>
        <strain evidence="6 7">LCR2-06</strain>
    </source>
</reference>
<dbReference type="PRINTS" id="PR00819">
    <property type="entry name" value="CBXCFQXSUPER"/>
</dbReference>
<dbReference type="InterPro" id="IPR027417">
    <property type="entry name" value="P-loop_NTPase"/>
</dbReference>
<feature type="region of interest" description="Disordered" evidence="4">
    <location>
        <begin position="1"/>
        <end position="34"/>
    </location>
</feature>
<evidence type="ECO:0000256" key="3">
    <source>
        <dbReference type="ARBA" id="ARBA00022840"/>
    </source>
</evidence>
<feature type="domain" description="AAA+ ATPase" evidence="5">
    <location>
        <begin position="370"/>
        <end position="507"/>
    </location>
</feature>
<evidence type="ECO:0000256" key="1">
    <source>
        <dbReference type="ARBA" id="ARBA00010378"/>
    </source>
</evidence>
<accession>A0ABS3SBW3</accession>
<proteinExistence type="inferred from homology"/>
<dbReference type="SMART" id="SM00382">
    <property type="entry name" value="AAA"/>
    <property type="match status" value="2"/>
</dbReference>
<evidence type="ECO:0000256" key="4">
    <source>
        <dbReference type="SAM" id="MobiDB-lite"/>
    </source>
</evidence>